<dbReference type="STRING" id="1121013.GCA_000426365_01871"/>
<dbReference type="RefSeq" id="WP_051240170.1">
    <property type="nucleotide sequence ID" value="NZ_AWXU01000020.1"/>
</dbReference>
<accession>A0A091BCK2</accession>
<dbReference type="OrthoDB" id="5983563at2"/>
<sequence>MPAAPARRQPDSPAVAWFRNPSHLPLVHEVQRQVLPELTRVFGHSGLYLRPSDAVPPSLSGNMLAEVVSLHRHEDRFAGDLACRDTALPIAGGSLALAYALFVCETSPDPAALVAELARVLKPDGVAMLVTLNPLAPLRLRWAFRGLAPPGRHRLAALLAAAGLDLERVRHVGPHWAPPSRYDPAPPAGSDGPFAGFRMAHLLIARKRDPGITPLRVGAPAVALRPGISPG</sequence>
<evidence type="ECO:0000313" key="3">
    <source>
        <dbReference type="Proteomes" id="UP000029391"/>
    </source>
</evidence>
<dbReference type="AlphaFoldDB" id="A0A091BCK2"/>
<dbReference type="eggNOG" id="COG2226">
    <property type="taxonomic scope" value="Bacteria"/>
</dbReference>
<dbReference type="GO" id="GO:0008757">
    <property type="term" value="F:S-adenosylmethionine-dependent methyltransferase activity"/>
    <property type="evidence" value="ECO:0007669"/>
    <property type="project" value="InterPro"/>
</dbReference>
<dbReference type="Gene3D" id="3.40.50.150">
    <property type="entry name" value="Vaccinia Virus protein VP39"/>
    <property type="match status" value="1"/>
</dbReference>
<feature type="domain" description="Methyltransferase type 11" evidence="1">
    <location>
        <begin position="80"/>
        <end position="128"/>
    </location>
</feature>
<dbReference type="Pfam" id="PF08241">
    <property type="entry name" value="Methyltransf_11"/>
    <property type="match status" value="1"/>
</dbReference>
<organism evidence="2 3">
    <name type="scientific">Arenimonas composti TR7-09 = DSM 18010</name>
    <dbReference type="NCBI Taxonomy" id="1121013"/>
    <lineage>
        <taxon>Bacteria</taxon>
        <taxon>Pseudomonadati</taxon>
        <taxon>Pseudomonadota</taxon>
        <taxon>Gammaproteobacteria</taxon>
        <taxon>Lysobacterales</taxon>
        <taxon>Lysobacteraceae</taxon>
        <taxon>Arenimonas</taxon>
    </lineage>
</organism>
<evidence type="ECO:0000259" key="1">
    <source>
        <dbReference type="Pfam" id="PF08241"/>
    </source>
</evidence>
<keyword evidence="3" id="KW-1185">Reference proteome</keyword>
<dbReference type="EMBL" id="AWXU01000020">
    <property type="protein sequence ID" value="KFN50398.1"/>
    <property type="molecule type" value="Genomic_DNA"/>
</dbReference>
<name>A0A091BCK2_9GAMM</name>
<dbReference type="Proteomes" id="UP000029391">
    <property type="component" value="Unassembled WGS sequence"/>
</dbReference>
<dbReference type="SUPFAM" id="SSF53335">
    <property type="entry name" value="S-adenosyl-L-methionine-dependent methyltransferases"/>
    <property type="match status" value="1"/>
</dbReference>
<protein>
    <recommendedName>
        <fullName evidence="1">Methyltransferase type 11 domain-containing protein</fullName>
    </recommendedName>
</protein>
<comment type="caution">
    <text evidence="2">The sequence shown here is derived from an EMBL/GenBank/DDBJ whole genome shotgun (WGS) entry which is preliminary data.</text>
</comment>
<reference evidence="2 3" key="1">
    <citation type="submission" date="2013-09" db="EMBL/GenBank/DDBJ databases">
        <title>Genome sequencing of Arenimonas composti.</title>
        <authorList>
            <person name="Chen F."/>
            <person name="Wang G."/>
        </authorList>
    </citation>
    <scope>NUCLEOTIDE SEQUENCE [LARGE SCALE GENOMIC DNA]</scope>
    <source>
        <strain evidence="2 3">TR7-09</strain>
    </source>
</reference>
<proteinExistence type="predicted"/>
<dbReference type="InterPro" id="IPR029063">
    <property type="entry name" value="SAM-dependent_MTases_sf"/>
</dbReference>
<evidence type="ECO:0000313" key="2">
    <source>
        <dbReference type="EMBL" id="KFN50398.1"/>
    </source>
</evidence>
<dbReference type="InterPro" id="IPR013216">
    <property type="entry name" value="Methyltransf_11"/>
</dbReference>
<gene>
    <name evidence="2" type="ORF">P873_06970</name>
</gene>